<feature type="compositionally biased region" description="Basic and acidic residues" evidence="1">
    <location>
        <begin position="426"/>
        <end position="443"/>
    </location>
</feature>
<feature type="compositionally biased region" description="Polar residues" evidence="1">
    <location>
        <begin position="459"/>
        <end position="479"/>
    </location>
</feature>
<protein>
    <submittedName>
        <fullName evidence="2">Reticulocyte-binding 2 like a</fullName>
    </submittedName>
</protein>
<feature type="compositionally biased region" description="Pro residues" evidence="1">
    <location>
        <begin position="207"/>
        <end position="218"/>
    </location>
</feature>
<dbReference type="Proteomes" id="UP000266234">
    <property type="component" value="Unassembled WGS sequence"/>
</dbReference>
<gene>
    <name evidence="2" type="ORF">FLONG3_6627</name>
</gene>
<feature type="compositionally biased region" description="Low complexity" evidence="1">
    <location>
        <begin position="615"/>
        <end position="628"/>
    </location>
</feature>
<feature type="compositionally biased region" description="Basic and acidic residues" evidence="1">
    <location>
        <begin position="28"/>
        <end position="39"/>
    </location>
</feature>
<feature type="compositionally biased region" description="Acidic residues" evidence="1">
    <location>
        <begin position="40"/>
        <end position="51"/>
    </location>
</feature>
<dbReference type="EMBL" id="PXOG01000147">
    <property type="protein sequence ID" value="RGP72619.1"/>
    <property type="molecule type" value="Genomic_DNA"/>
</dbReference>
<feature type="region of interest" description="Disordered" evidence="1">
    <location>
        <begin position="154"/>
        <end position="231"/>
    </location>
</feature>
<dbReference type="OrthoDB" id="5093699at2759"/>
<dbReference type="AlphaFoldDB" id="A0A395SKM4"/>
<evidence type="ECO:0000313" key="3">
    <source>
        <dbReference type="Proteomes" id="UP000266234"/>
    </source>
</evidence>
<evidence type="ECO:0000256" key="1">
    <source>
        <dbReference type="SAM" id="MobiDB-lite"/>
    </source>
</evidence>
<accession>A0A395SKM4</accession>
<dbReference type="CDD" id="cd06503">
    <property type="entry name" value="ATP-synt_Fo_b"/>
    <property type="match status" value="1"/>
</dbReference>
<keyword evidence="3" id="KW-1185">Reference proteome</keyword>
<feature type="region of interest" description="Disordered" evidence="1">
    <location>
        <begin position="1"/>
        <end position="97"/>
    </location>
</feature>
<feature type="region of interest" description="Disordered" evidence="1">
    <location>
        <begin position="281"/>
        <end position="320"/>
    </location>
</feature>
<feature type="region of interest" description="Disordered" evidence="1">
    <location>
        <begin position="426"/>
        <end position="512"/>
    </location>
</feature>
<evidence type="ECO:0000313" key="2">
    <source>
        <dbReference type="EMBL" id="RGP72619.1"/>
    </source>
</evidence>
<feature type="compositionally biased region" description="Basic and acidic residues" evidence="1">
    <location>
        <begin position="482"/>
        <end position="496"/>
    </location>
</feature>
<feature type="region of interest" description="Disordered" evidence="1">
    <location>
        <begin position="578"/>
        <end position="660"/>
    </location>
</feature>
<sequence>MLKQRSSKSARFPRQQRRRATVETDASSENHKDGTHSDDSGDWLDDDEYSYDETTRPSSPMSDTPKEPFDSDIPDPNLPGHHRVKPISKGWSVNGMNGQPLVPHNGMRHYPPRNMTGPTPTPQYQPNQGYSNQNTRATPMNYPTNNVQYPTAPNMQGMAPSDNAAQPNTYRHEPTRVVPYPSYQYPSYQPMGYQSAPQMQPEWPYQSSPPLPTPPPAPRSVTPTPPREDPEKLRLEAEIAAFKAMEEKAKAAEKQKEAEAQIRKEAEEAFHQRMEDMRLAQEEAKKEMEKARIESEKAARERMEADRKAEERREIEHGIAMREAEEKATLRILAEAKEAKERSRRFKEYAANLEKEIRVKIEMEKRAELAERDAKMRQSEDLERLAKTKMLESIDEVVSLTKKKVIHDLVMDGESLETKDRQGWLIETRDEADPQRSLSRTEKCQLSIPRSNMPPRHATVSTVHSASGTSIKPTSTSPARSWKPEVPEVPRSRSDSDDGATQSLLGFDDGDHNTRFEQLVDRIADAVIDKLMQSRLGDILMDQPQPSQYDSRHSHPVMNPFAPAPSLYLSESHFGKEEKSSYFQGPPPCGPNRRFFVPPKPDRLRGQSIRTSNEPTSASPPRGTSSSSQQKDTNPITKTKPSTRRSQHPTPLEDWLDNSGQFESRADYSEVDTVIKEPSITDGATAHDSDETWKHTDWIQDVVSEPENVPSVRKRSAKDNLNAYLTDEKDEDDYQKAYNYVFHNTSSLPGMVPVGVGF</sequence>
<organism evidence="2 3">
    <name type="scientific">Fusarium longipes</name>
    <dbReference type="NCBI Taxonomy" id="694270"/>
    <lineage>
        <taxon>Eukaryota</taxon>
        <taxon>Fungi</taxon>
        <taxon>Dikarya</taxon>
        <taxon>Ascomycota</taxon>
        <taxon>Pezizomycotina</taxon>
        <taxon>Sordariomycetes</taxon>
        <taxon>Hypocreomycetidae</taxon>
        <taxon>Hypocreales</taxon>
        <taxon>Nectriaceae</taxon>
        <taxon>Fusarium</taxon>
    </lineage>
</organism>
<proteinExistence type="predicted"/>
<reference evidence="2 3" key="1">
    <citation type="journal article" date="2018" name="PLoS Pathog.">
        <title>Evolution of structural diversity of trichothecenes, a family of toxins produced by plant pathogenic and entomopathogenic fungi.</title>
        <authorList>
            <person name="Proctor R.H."/>
            <person name="McCormick S.P."/>
            <person name="Kim H.S."/>
            <person name="Cardoza R.E."/>
            <person name="Stanley A.M."/>
            <person name="Lindo L."/>
            <person name="Kelly A."/>
            <person name="Brown D.W."/>
            <person name="Lee T."/>
            <person name="Vaughan M.M."/>
            <person name="Alexander N.J."/>
            <person name="Busman M."/>
            <person name="Gutierrez S."/>
        </authorList>
    </citation>
    <scope>NUCLEOTIDE SEQUENCE [LARGE SCALE GENOMIC DNA]</scope>
    <source>
        <strain evidence="2 3">NRRL 20695</strain>
    </source>
</reference>
<dbReference type="STRING" id="694270.A0A395SKM4"/>
<name>A0A395SKM4_9HYPO</name>
<comment type="caution">
    <text evidence="2">The sequence shown here is derived from an EMBL/GenBank/DDBJ whole genome shotgun (WGS) entry which is preliminary data.</text>
</comment>
<feature type="compositionally biased region" description="Low complexity" evidence="1">
    <location>
        <begin position="179"/>
        <end position="190"/>
    </location>
</feature>
<feature type="compositionally biased region" description="Polar residues" evidence="1">
    <location>
        <begin position="629"/>
        <end position="640"/>
    </location>
</feature>